<dbReference type="SUPFAM" id="SSF51120">
    <property type="entry name" value="beta-Roll"/>
    <property type="match status" value="2"/>
</dbReference>
<gene>
    <name evidence="2" type="ORF">AFCDBAGC_1302</name>
</gene>
<evidence type="ECO:0000256" key="1">
    <source>
        <dbReference type="SAM" id="MobiDB-lite"/>
    </source>
</evidence>
<organism evidence="2 3">
    <name type="scientific">Methylobacterium cerastii</name>
    <dbReference type="NCBI Taxonomy" id="932741"/>
    <lineage>
        <taxon>Bacteria</taxon>
        <taxon>Pseudomonadati</taxon>
        <taxon>Pseudomonadota</taxon>
        <taxon>Alphaproteobacteria</taxon>
        <taxon>Hyphomicrobiales</taxon>
        <taxon>Methylobacteriaceae</taxon>
        <taxon>Methylobacterium</taxon>
    </lineage>
</organism>
<dbReference type="InterPro" id="IPR011049">
    <property type="entry name" value="Serralysin-like_metalloprot_C"/>
</dbReference>
<dbReference type="Pfam" id="PF00353">
    <property type="entry name" value="HemolysinCabind"/>
    <property type="match status" value="2"/>
</dbReference>
<dbReference type="Gene3D" id="2.60.40.10">
    <property type="entry name" value="Immunoglobulins"/>
    <property type="match status" value="1"/>
</dbReference>
<dbReference type="RefSeq" id="WP_238271501.1">
    <property type="nucleotide sequence ID" value="NZ_BPQG01000015.1"/>
</dbReference>
<dbReference type="InterPro" id="IPR013783">
    <property type="entry name" value="Ig-like_fold"/>
</dbReference>
<evidence type="ECO:0000313" key="2">
    <source>
        <dbReference type="EMBL" id="GJD43450.1"/>
    </source>
</evidence>
<proteinExistence type="predicted"/>
<feature type="region of interest" description="Disordered" evidence="1">
    <location>
        <begin position="1"/>
        <end position="26"/>
    </location>
</feature>
<sequence length="1000" mass="106330">MATITSGSSYIEAQQGDTSNPAADLSGPASNGKWALLTFTSGSSVTFKGNFSNTDTNDFFAIGVINGTGSLPDKTGFTVSISGMNANGGSIALQGRLEDYSYYNTYGPYGATEFLNSLDRTRSVSYADWSAVWGKGGSGGGAYLGFQVVDYGYVGDYTISITKSSPNISQVDLTPSITSLSPSTVQGGQSAVAGIHVANIGSAISPTSGFDLDFYMASLPNLNDPTTNAYLGSVHLNQSIAAGSSLDQSISMTFPTQGPGETLNGVSYPGGFLFSGTYYLYAWVNRNQAVAESNFNNDVTYTQVAYVNPLQVNGTAGNDTLYGTAQNDGFDPGKGDDDIYAGAGFNTLRLHASRTTTTALRLGSEVGTVNADGHDVGTNIDQIKFDDITILTTTLPQFDPYQYLASNLDVLRTLGNNQYNAFHQYIRNGVDEKRSTATFNTAEYLASNPDLISTLSGSLAAGVQHFVNSGFQEGRPTSTFDVYEYLASNIDLIATFRASPTSAAGHYVSYGYNEHRNANSFNPWEYLASNVDLLRALGPNALAAEQHYVNNGFAEGRPTATFDALRYIASNVDLIRTIGNNALVAQQHFDTYGFKEGRPTATFDAYEYLASNLDLLPVVGRTAAAGVAHYVSSGFSEGRSTSSFDAYAYLASNPDLIGAFGPNPSAAAQHYVNYGIAEHRPEASFNAYEYLDSNPDVLAALGSNIAVATQHFVKNGYAEHRPTQSFDALEYIASNPDLARALGVNIVAGQEHYAKYGYAEHRATQGFDGLRYLASNPDLARTFGADVVSAEKHYITNGLKEGRSTTSFNPAQYLANYKDLQAAFGDDPIAAEVQYITRGLSEGRIASVAPGSTLGVFMGDAKDNRMVVGAGDTLTGGGGHDVFVLKAPPSKPAFITDFHTVYDSAEHDKIEISVSGFGYTGQGSIGGGYGPYHVNGPASLYLTKDNSPAGVGSFLFFHDSTNPNDTNGTIYYDPNGGNSSNAVALVHVTDFGLRDGIFFI</sequence>
<reference evidence="2 3" key="1">
    <citation type="journal article" date="2021" name="Front. Microbiol.">
        <title>Comprehensive Comparative Genomics and Phenotyping of Methylobacterium Species.</title>
        <authorList>
            <person name="Alessa O."/>
            <person name="Ogura Y."/>
            <person name="Fujitani Y."/>
            <person name="Takami H."/>
            <person name="Hayashi T."/>
            <person name="Sahin N."/>
            <person name="Tani A."/>
        </authorList>
    </citation>
    <scope>NUCLEOTIDE SEQUENCE [LARGE SCALE GENOMIC DNA]</scope>
    <source>
        <strain evidence="2 3">DSM 23679</strain>
    </source>
</reference>
<comment type="caution">
    <text evidence="2">The sequence shown here is derived from an EMBL/GenBank/DDBJ whole genome shotgun (WGS) entry which is preliminary data.</text>
</comment>
<evidence type="ECO:0000313" key="3">
    <source>
        <dbReference type="Proteomes" id="UP001055117"/>
    </source>
</evidence>
<accession>A0ABQ4QF36</accession>
<protein>
    <recommendedName>
        <fullName evidence="4">Calcium-binding protein</fullName>
    </recommendedName>
</protein>
<dbReference type="Proteomes" id="UP001055117">
    <property type="component" value="Unassembled WGS sequence"/>
</dbReference>
<name>A0ABQ4QF36_9HYPH</name>
<dbReference type="EMBL" id="BPQG01000015">
    <property type="protein sequence ID" value="GJD43450.1"/>
    <property type="molecule type" value="Genomic_DNA"/>
</dbReference>
<keyword evidence="3" id="KW-1185">Reference proteome</keyword>
<dbReference type="InterPro" id="IPR001343">
    <property type="entry name" value="Hemolysn_Ca-bd"/>
</dbReference>
<evidence type="ECO:0008006" key="4">
    <source>
        <dbReference type="Google" id="ProtNLM"/>
    </source>
</evidence>
<feature type="compositionally biased region" description="Polar residues" evidence="1">
    <location>
        <begin position="1"/>
        <end position="21"/>
    </location>
</feature>